<dbReference type="AlphaFoldDB" id="A0A7S3K3F3"/>
<protein>
    <submittedName>
        <fullName evidence="2">Uncharacterized protein</fullName>
    </submittedName>
</protein>
<reference evidence="2" key="1">
    <citation type="submission" date="2021-01" db="EMBL/GenBank/DDBJ databases">
        <authorList>
            <person name="Corre E."/>
            <person name="Pelletier E."/>
            <person name="Niang G."/>
            <person name="Scheremetjew M."/>
            <person name="Finn R."/>
            <person name="Kale V."/>
            <person name="Holt S."/>
            <person name="Cochrane G."/>
            <person name="Meng A."/>
            <person name="Brown T."/>
            <person name="Cohen L."/>
        </authorList>
    </citation>
    <scope>NUCLEOTIDE SEQUENCE</scope>
    <source>
        <strain evidence="2">CCMP1510</strain>
    </source>
</reference>
<proteinExistence type="predicted"/>
<evidence type="ECO:0000256" key="1">
    <source>
        <dbReference type="SAM" id="MobiDB-lite"/>
    </source>
</evidence>
<feature type="region of interest" description="Disordered" evidence="1">
    <location>
        <begin position="1"/>
        <end position="52"/>
    </location>
</feature>
<gene>
    <name evidence="2" type="ORF">ALAG00032_LOCUS12229</name>
</gene>
<dbReference type="EMBL" id="HBIJ01018569">
    <property type="protein sequence ID" value="CAE0371447.1"/>
    <property type="molecule type" value="Transcribed_RNA"/>
</dbReference>
<evidence type="ECO:0000313" key="2">
    <source>
        <dbReference type="EMBL" id="CAE0371447.1"/>
    </source>
</evidence>
<feature type="compositionally biased region" description="Basic residues" evidence="1">
    <location>
        <begin position="30"/>
        <end position="49"/>
    </location>
</feature>
<accession>A0A7S3K3F3</accession>
<organism evidence="2">
    <name type="scientific">Aureoumbra lagunensis</name>
    <dbReference type="NCBI Taxonomy" id="44058"/>
    <lineage>
        <taxon>Eukaryota</taxon>
        <taxon>Sar</taxon>
        <taxon>Stramenopiles</taxon>
        <taxon>Ochrophyta</taxon>
        <taxon>Pelagophyceae</taxon>
        <taxon>Pelagomonadales</taxon>
        <taxon>Aureoumbra</taxon>
    </lineage>
</organism>
<name>A0A7S3K3F3_9STRA</name>
<sequence length="333" mass="37444">MMQKKIDNSSGDEDDANIKSRPSGQVSAKARSKRREARATRQTKRRQKHQNFASLEKLPLSWRPVKKKDLLACLDVATAEIACARKDLEQRNTKKGDATKKTTAISQIEQSNNASERLRTALMRCSQLKERIGQFNNSQLCREAQEDKEDNLLNYQPPQRVSTPDAVRQRDAADEALLADEIVTFLNQQPAKEQLELIDFALRPENFSDLAIIARAFTIRYSNTLQLDAEFDHAHILIAHLQASIDHSHVTALQPPTDLLRILIRAPNNLRRALKLGAVSTVSKRIQGILLISSSSERAQQEDNNPLLALKSSVVAALRALLVDLLFHKNNHS</sequence>